<feature type="compositionally biased region" description="Basic and acidic residues" evidence="1">
    <location>
        <begin position="651"/>
        <end position="661"/>
    </location>
</feature>
<keyword evidence="4" id="KW-1185">Reference proteome</keyword>
<dbReference type="AlphaFoldDB" id="A0AAD1X605"/>
<sequence>MVNLIKSFWTKCIRAVRTIDLYGKPITLHYRGNYAFKTYLGGFVTILVVMTICGYASYLFRVMVERQNIIYATNTMIKDLQGEANIHRPAEHGFALALGMRRSNNSFLDEEYLRIFQVKAYQYRGVTARDGSFTETREELELVRCKDNFPFYNKTQLEVFGINNHVCIKPTNYSITGNWYSDISESLEITVKKCDDSERSDCYKESEVDEEKFHQHVEVVMINSYFDLGSFSNPIKTYLTHKHFYAFEHDYFLETNIYLKENTVSILDDYTMVEGKKGKVFYSVSDEKNDRHIGPTDDFSTIHILLDAEAVNYERNVYTFIDFVANLGGIFSLIQSFCGLVLGIYAEKALRHSVISKCYTFNQEDLDLYTEKIKENEKSSEPIAQRQENIFSGYQYEEAKIEENKASCEDYEGGTFENVIKNHHKLNPKTSLSPFDEDSLLRKMNNKRRYGYTTLDLIYGVFCLIKMKTFCRKRYINSRIYSRGCKRYSLDLDVVNIISKTHHSEIMMKWIFDDKQRFIAKFSNKRSMSNIEDHLRNPLKSILKYKCSNYESREARYINQNLDLINEIKESRVNEKDKYMIEQIENGTILQKRIRAKTEFRVPKPPCDSLQIKKNNIIHELSPRNNGEPNDVQNQGSASQIDIELSNNQTNKKERLSSRDEDAKDIYSTFLNIEDQMKSINPVKRNYNAINIEQLNMNAAKSNT</sequence>
<gene>
    <name evidence="3" type="ORF">ECRASSUSDP1_LOCUS113</name>
</gene>
<dbReference type="PANTHER" id="PTHR31398:SF0">
    <property type="entry name" value="MEIOTIC NUCLEAR DIVISION PROTEIN 1 HOMOLOG"/>
    <property type="match status" value="1"/>
</dbReference>
<evidence type="ECO:0000313" key="3">
    <source>
        <dbReference type="EMBL" id="CAI2358830.1"/>
    </source>
</evidence>
<dbReference type="EMBL" id="CAMPGE010000107">
    <property type="protein sequence ID" value="CAI2358830.1"/>
    <property type="molecule type" value="Genomic_DNA"/>
</dbReference>
<dbReference type="Proteomes" id="UP001295684">
    <property type="component" value="Unassembled WGS sequence"/>
</dbReference>
<keyword evidence="2" id="KW-1133">Transmembrane helix</keyword>
<dbReference type="GO" id="GO:0007131">
    <property type="term" value="P:reciprocal meiotic recombination"/>
    <property type="evidence" value="ECO:0007669"/>
    <property type="project" value="TreeGrafter"/>
</dbReference>
<evidence type="ECO:0000313" key="4">
    <source>
        <dbReference type="Proteomes" id="UP001295684"/>
    </source>
</evidence>
<proteinExistence type="predicted"/>
<feature type="region of interest" description="Disordered" evidence="1">
    <location>
        <begin position="642"/>
        <end position="661"/>
    </location>
</feature>
<name>A0AAD1X605_EUPCR</name>
<evidence type="ECO:0000256" key="1">
    <source>
        <dbReference type="SAM" id="MobiDB-lite"/>
    </source>
</evidence>
<evidence type="ECO:0000256" key="2">
    <source>
        <dbReference type="SAM" id="Phobius"/>
    </source>
</evidence>
<dbReference type="PANTHER" id="PTHR31398">
    <property type="entry name" value="MEIOTIC NUCLEAR DIVISION PROTEIN 1 HOMOLOG"/>
    <property type="match status" value="1"/>
</dbReference>
<accession>A0AAD1X605</accession>
<reference evidence="3" key="1">
    <citation type="submission" date="2023-07" db="EMBL/GenBank/DDBJ databases">
        <authorList>
            <consortium name="AG Swart"/>
            <person name="Singh M."/>
            <person name="Singh A."/>
            <person name="Seah K."/>
            <person name="Emmerich C."/>
        </authorList>
    </citation>
    <scope>NUCLEOTIDE SEQUENCE</scope>
    <source>
        <strain evidence="3">DP1</strain>
    </source>
</reference>
<feature type="transmembrane region" description="Helical" evidence="2">
    <location>
        <begin position="39"/>
        <end position="60"/>
    </location>
</feature>
<feature type="transmembrane region" description="Helical" evidence="2">
    <location>
        <begin position="323"/>
        <end position="346"/>
    </location>
</feature>
<organism evidence="3 4">
    <name type="scientific">Euplotes crassus</name>
    <dbReference type="NCBI Taxonomy" id="5936"/>
    <lineage>
        <taxon>Eukaryota</taxon>
        <taxon>Sar</taxon>
        <taxon>Alveolata</taxon>
        <taxon>Ciliophora</taxon>
        <taxon>Intramacronucleata</taxon>
        <taxon>Spirotrichea</taxon>
        <taxon>Hypotrichia</taxon>
        <taxon>Euplotida</taxon>
        <taxon>Euplotidae</taxon>
        <taxon>Moneuplotes</taxon>
    </lineage>
</organism>
<comment type="caution">
    <text evidence="3">The sequence shown here is derived from an EMBL/GenBank/DDBJ whole genome shotgun (WGS) entry which is preliminary data.</text>
</comment>
<dbReference type="GO" id="GO:0005634">
    <property type="term" value="C:nucleus"/>
    <property type="evidence" value="ECO:0007669"/>
    <property type="project" value="TreeGrafter"/>
</dbReference>
<keyword evidence="2" id="KW-0812">Transmembrane</keyword>
<keyword evidence="2" id="KW-0472">Membrane</keyword>
<protein>
    <submittedName>
        <fullName evidence="3">Uncharacterized protein</fullName>
    </submittedName>
</protein>